<dbReference type="InterPro" id="IPR035093">
    <property type="entry name" value="RelE/ParE_toxin_dom_sf"/>
</dbReference>
<comment type="caution">
    <text evidence="2">The sequence shown here is derived from an EMBL/GenBank/DDBJ whole genome shotgun (WGS) entry which is preliminary data.</text>
</comment>
<protein>
    <submittedName>
        <fullName evidence="2">Type II toxin-antitoxin system RelE/ParE family toxin</fullName>
    </submittedName>
</protein>
<proteinExistence type="predicted"/>
<reference evidence="2" key="1">
    <citation type="submission" date="2020-05" db="EMBL/GenBank/DDBJ databases">
        <title>The first insight into the ecology of ammonia-tolerant syntrophic propionate oxidizing bacteria.</title>
        <authorList>
            <person name="Singh A."/>
            <person name="Schnurer A."/>
            <person name="Westerholm M."/>
        </authorList>
    </citation>
    <scope>NUCLEOTIDE SEQUENCE</scope>
    <source>
        <strain evidence="2">MAG54</strain>
    </source>
</reference>
<dbReference type="Proteomes" id="UP000737555">
    <property type="component" value="Unassembled WGS sequence"/>
</dbReference>
<gene>
    <name evidence="2" type="ORF">HQQ74_09560</name>
</gene>
<dbReference type="InterPro" id="IPR007712">
    <property type="entry name" value="RelE/ParE_toxin"/>
</dbReference>
<keyword evidence="1" id="KW-1277">Toxin-antitoxin system</keyword>
<name>A0A8T7H8B7_9EURY</name>
<dbReference type="RefSeq" id="WP_074175966.1">
    <property type="nucleotide sequence ID" value="NZ_JBMHJL010000315.1"/>
</dbReference>
<accession>A0A8T7H8B7</accession>
<dbReference type="PANTHER" id="PTHR35601">
    <property type="entry name" value="TOXIN RELE"/>
    <property type="match status" value="1"/>
</dbReference>
<dbReference type="EMBL" id="JABMJE010000168">
    <property type="protein sequence ID" value="NQS78919.1"/>
    <property type="molecule type" value="Genomic_DNA"/>
</dbReference>
<evidence type="ECO:0000313" key="3">
    <source>
        <dbReference type="Proteomes" id="UP000737555"/>
    </source>
</evidence>
<dbReference type="Gene3D" id="3.30.2310.20">
    <property type="entry name" value="RelE-like"/>
    <property type="match status" value="1"/>
</dbReference>
<dbReference type="Pfam" id="PF05016">
    <property type="entry name" value="ParE_toxin"/>
    <property type="match status" value="1"/>
</dbReference>
<evidence type="ECO:0000313" key="2">
    <source>
        <dbReference type="EMBL" id="NQS78919.1"/>
    </source>
</evidence>
<dbReference type="PANTHER" id="PTHR35601:SF1">
    <property type="entry name" value="TOXIN RELE"/>
    <property type="match status" value="1"/>
</dbReference>
<evidence type="ECO:0000256" key="1">
    <source>
        <dbReference type="ARBA" id="ARBA00022649"/>
    </source>
</evidence>
<sequence length="90" mass="10093">MTYQVVITATARHTLGNIPRPIAIRIGEEIASLAAEADPKAHLKKLKGSDNPPFYSLRVGDYRAVLSIIDNLLVIHVIGVGRRRRIYRKF</sequence>
<dbReference type="AlphaFoldDB" id="A0A8T7H8B7"/>
<organism evidence="2 3">
    <name type="scientific">Methanoculleus bourgensis</name>
    <dbReference type="NCBI Taxonomy" id="83986"/>
    <lineage>
        <taxon>Archaea</taxon>
        <taxon>Methanobacteriati</taxon>
        <taxon>Methanobacteriota</taxon>
        <taxon>Stenosarchaea group</taxon>
        <taxon>Methanomicrobia</taxon>
        <taxon>Methanomicrobiales</taxon>
        <taxon>Methanomicrobiaceae</taxon>
        <taxon>Methanoculleus</taxon>
    </lineage>
</organism>
<dbReference type="SUPFAM" id="SSF143011">
    <property type="entry name" value="RelE-like"/>
    <property type="match status" value="1"/>
</dbReference>